<evidence type="ECO:0000313" key="1">
    <source>
        <dbReference type="EMBL" id="KAF8783445.1"/>
    </source>
</evidence>
<dbReference type="Proteomes" id="UP000807504">
    <property type="component" value="Unassembled WGS sequence"/>
</dbReference>
<name>A0A8T0EYL2_ARGBR</name>
<dbReference type="EMBL" id="JABXBU010001863">
    <property type="protein sequence ID" value="KAF8783445.1"/>
    <property type="molecule type" value="Genomic_DNA"/>
</dbReference>
<evidence type="ECO:0000313" key="2">
    <source>
        <dbReference type="Proteomes" id="UP000807504"/>
    </source>
</evidence>
<reference evidence="1" key="1">
    <citation type="journal article" date="2020" name="bioRxiv">
        <title>Chromosome-level reference genome of the European wasp spider Argiope bruennichi: a resource for studies on range expansion and evolutionary adaptation.</title>
        <authorList>
            <person name="Sheffer M.M."/>
            <person name="Hoppe A."/>
            <person name="Krehenwinkel H."/>
            <person name="Uhl G."/>
            <person name="Kuss A.W."/>
            <person name="Jensen L."/>
            <person name="Jensen C."/>
            <person name="Gillespie R.G."/>
            <person name="Hoff K.J."/>
            <person name="Prost S."/>
        </authorList>
    </citation>
    <scope>NUCLEOTIDE SEQUENCE</scope>
</reference>
<gene>
    <name evidence="1" type="ORF">HNY73_013604</name>
</gene>
<reference evidence="1" key="2">
    <citation type="submission" date="2020-06" db="EMBL/GenBank/DDBJ databases">
        <authorList>
            <person name="Sheffer M."/>
        </authorList>
    </citation>
    <scope>NUCLEOTIDE SEQUENCE</scope>
</reference>
<comment type="caution">
    <text evidence="1">The sequence shown here is derived from an EMBL/GenBank/DDBJ whole genome shotgun (WGS) entry which is preliminary data.</text>
</comment>
<organism evidence="1 2">
    <name type="scientific">Argiope bruennichi</name>
    <name type="common">Wasp spider</name>
    <name type="synonym">Aranea bruennichi</name>
    <dbReference type="NCBI Taxonomy" id="94029"/>
    <lineage>
        <taxon>Eukaryota</taxon>
        <taxon>Metazoa</taxon>
        <taxon>Ecdysozoa</taxon>
        <taxon>Arthropoda</taxon>
        <taxon>Chelicerata</taxon>
        <taxon>Arachnida</taxon>
        <taxon>Araneae</taxon>
        <taxon>Araneomorphae</taxon>
        <taxon>Entelegynae</taxon>
        <taxon>Araneoidea</taxon>
        <taxon>Araneidae</taxon>
        <taxon>Argiope</taxon>
    </lineage>
</organism>
<protein>
    <submittedName>
        <fullName evidence="1">Uncharacterized protein</fullName>
    </submittedName>
</protein>
<accession>A0A8T0EYL2</accession>
<proteinExistence type="predicted"/>
<keyword evidence="2" id="KW-1185">Reference proteome</keyword>
<dbReference type="AlphaFoldDB" id="A0A8T0EYL2"/>
<sequence length="96" mass="10625">MIAANIGRSVSRKRKLMFLHEAVNHDHIVKALLCGGGGVGIRPWLAIHKCFPSHWSDEVMTGRDRSDMILKYVGGCPAIGSPPAQEIRERRASLLH</sequence>